<gene>
    <name evidence="2" type="ORF">Ddye_004841</name>
</gene>
<name>A0AAD9XF85_9ROSI</name>
<sequence>MDRGLYSRNWRSLFPKYVVRHLQHWGSDHRPMCLDVSKSLHRRKKGMRFYLKNVRLKTMGCKAIVDAVWETLGMRSGAENVLCKIDRCGRMLSSWSTRKIRDHHQDLQNKKEALKKASRKARFKLNSLFDEGGTWKDLKDDLELIIDDYLKKLICTSSPTGDGLRKILNRVMTKLDNNTSWLLVSNISGEEVRKSVFYMNPIKAPSSDGLSAIFYHKYRDSIGPYRSLSERPE</sequence>
<feature type="coiled-coil region" evidence="1">
    <location>
        <begin position="97"/>
        <end position="124"/>
    </location>
</feature>
<evidence type="ECO:0000313" key="3">
    <source>
        <dbReference type="Proteomes" id="UP001280121"/>
    </source>
</evidence>
<dbReference type="EMBL" id="JANJYI010000002">
    <property type="protein sequence ID" value="KAK2658308.1"/>
    <property type="molecule type" value="Genomic_DNA"/>
</dbReference>
<protein>
    <submittedName>
        <fullName evidence="2">Uncharacterized protein</fullName>
    </submittedName>
</protein>
<evidence type="ECO:0000313" key="2">
    <source>
        <dbReference type="EMBL" id="KAK2658308.1"/>
    </source>
</evidence>
<dbReference type="AlphaFoldDB" id="A0AAD9XF85"/>
<accession>A0AAD9XF85</accession>
<dbReference type="PANTHER" id="PTHR33710">
    <property type="entry name" value="BNAC02G09200D PROTEIN"/>
    <property type="match status" value="1"/>
</dbReference>
<dbReference type="Proteomes" id="UP001280121">
    <property type="component" value="Unassembled WGS sequence"/>
</dbReference>
<evidence type="ECO:0000256" key="1">
    <source>
        <dbReference type="SAM" id="Coils"/>
    </source>
</evidence>
<keyword evidence="3" id="KW-1185">Reference proteome</keyword>
<comment type="caution">
    <text evidence="2">The sequence shown here is derived from an EMBL/GenBank/DDBJ whole genome shotgun (WGS) entry which is preliminary data.</text>
</comment>
<proteinExistence type="predicted"/>
<organism evidence="2 3">
    <name type="scientific">Dipteronia dyeriana</name>
    <dbReference type="NCBI Taxonomy" id="168575"/>
    <lineage>
        <taxon>Eukaryota</taxon>
        <taxon>Viridiplantae</taxon>
        <taxon>Streptophyta</taxon>
        <taxon>Embryophyta</taxon>
        <taxon>Tracheophyta</taxon>
        <taxon>Spermatophyta</taxon>
        <taxon>Magnoliopsida</taxon>
        <taxon>eudicotyledons</taxon>
        <taxon>Gunneridae</taxon>
        <taxon>Pentapetalae</taxon>
        <taxon>rosids</taxon>
        <taxon>malvids</taxon>
        <taxon>Sapindales</taxon>
        <taxon>Sapindaceae</taxon>
        <taxon>Hippocastanoideae</taxon>
        <taxon>Acereae</taxon>
        <taxon>Dipteronia</taxon>
    </lineage>
</organism>
<reference evidence="2" key="1">
    <citation type="journal article" date="2023" name="Plant J.">
        <title>Genome sequences and population genomics provide insights into the demographic history, inbreeding, and mutation load of two 'living fossil' tree species of Dipteronia.</title>
        <authorList>
            <person name="Feng Y."/>
            <person name="Comes H.P."/>
            <person name="Chen J."/>
            <person name="Zhu S."/>
            <person name="Lu R."/>
            <person name="Zhang X."/>
            <person name="Li P."/>
            <person name="Qiu J."/>
            <person name="Olsen K.M."/>
            <person name="Qiu Y."/>
        </authorList>
    </citation>
    <scope>NUCLEOTIDE SEQUENCE</scope>
    <source>
        <strain evidence="2">KIB01</strain>
    </source>
</reference>
<keyword evidence="1" id="KW-0175">Coiled coil</keyword>
<dbReference type="PANTHER" id="PTHR33710:SF77">
    <property type="entry name" value="DNASE I-LIKE SUPERFAMILY PROTEIN"/>
    <property type="match status" value="1"/>
</dbReference>